<dbReference type="EMBL" id="UGQT01000001">
    <property type="protein sequence ID" value="STZ61367.1"/>
    <property type="molecule type" value="Genomic_DNA"/>
</dbReference>
<dbReference type="SUPFAM" id="SSF51735">
    <property type="entry name" value="NAD(P)-binding Rossmann-fold domains"/>
    <property type="match status" value="1"/>
</dbReference>
<dbReference type="Pfam" id="PF01408">
    <property type="entry name" value="GFO_IDH_MocA"/>
    <property type="match status" value="1"/>
</dbReference>
<name>A0A378TME2_9MYCO</name>
<dbReference type="InterPro" id="IPR023794">
    <property type="entry name" value="MI/DCI_dehydrogenase"/>
</dbReference>
<dbReference type="InterPro" id="IPR000683">
    <property type="entry name" value="Gfo/Idh/MocA-like_OxRdtase_N"/>
</dbReference>
<evidence type="ECO:0000256" key="3">
    <source>
        <dbReference type="ARBA" id="ARBA00023027"/>
    </source>
</evidence>
<feature type="domain" description="Gfo/Idh/MocA-like oxidoreductase C-terminal" evidence="6">
    <location>
        <begin position="137"/>
        <end position="330"/>
    </location>
</feature>
<dbReference type="RefSeq" id="WP_115280317.1">
    <property type="nucleotide sequence ID" value="NZ_AP022600.1"/>
</dbReference>
<gene>
    <name evidence="7" type="primary">iolG_3</name>
    <name evidence="4" type="synonym">iolG</name>
    <name evidence="7" type="ORF">NCTC10821_04921</name>
</gene>
<reference evidence="7 8" key="1">
    <citation type="submission" date="2018-06" db="EMBL/GenBank/DDBJ databases">
        <authorList>
            <consortium name="Pathogen Informatics"/>
            <person name="Doyle S."/>
        </authorList>
    </citation>
    <scope>NUCLEOTIDE SEQUENCE [LARGE SCALE GENOMIC DNA]</scope>
    <source>
        <strain evidence="7 8">NCTC10821</strain>
    </source>
</reference>
<comment type="similarity">
    <text evidence="1 4">Belongs to the Gfo/Idh/MocA family.</text>
</comment>
<dbReference type="EC" id="1.1.1.18" evidence="4"/>
<keyword evidence="8" id="KW-1185">Reference proteome</keyword>
<dbReference type="Gene3D" id="3.30.360.10">
    <property type="entry name" value="Dihydrodipicolinate Reductase, domain 2"/>
    <property type="match status" value="1"/>
</dbReference>
<protein>
    <recommendedName>
        <fullName evidence="4">Inositol 2-dehydrogenase</fullName>
        <ecNumber evidence="4">1.1.1.18</ecNumber>
    </recommendedName>
    <alternativeName>
        <fullName evidence="4">Myo-inositol 2-dehydrogenase</fullName>
        <shortName evidence="4">MI 2-dehydrogenase</shortName>
    </alternativeName>
</protein>
<evidence type="ECO:0000259" key="5">
    <source>
        <dbReference type="Pfam" id="PF01408"/>
    </source>
</evidence>
<evidence type="ECO:0000259" key="6">
    <source>
        <dbReference type="Pfam" id="PF02894"/>
    </source>
</evidence>
<dbReference type="PANTHER" id="PTHR43593">
    <property type="match status" value="1"/>
</dbReference>
<dbReference type="OrthoDB" id="256869at2"/>
<proteinExistence type="inferred from homology"/>
<dbReference type="GO" id="GO:0000166">
    <property type="term" value="F:nucleotide binding"/>
    <property type="evidence" value="ECO:0007669"/>
    <property type="project" value="InterPro"/>
</dbReference>
<dbReference type="Gene3D" id="3.40.50.720">
    <property type="entry name" value="NAD(P)-binding Rossmann-like Domain"/>
    <property type="match status" value="1"/>
</dbReference>
<evidence type="ECO:0000256" key="1">
    <source>
        <dbReference type="ARBA" id="ARBA00010928"/>
    </source>
</evidence>
<sequence>MSDLRIAVLGVGVMGADHVARITSRISGARVSVVNDYLPEKAEQIAAAVPGCRAVADPLDAIADAQVDAVLLATPGPTHEKQLLTCLEHRKPVLCEKPLTTDVTSSLEIVRREADLGVPLIQVGFMRRFDHEYTALKTLLDGGELGTPLLMHCVHRNASVPPYFDSSMIVRDSLVHEVDVTRFLFGEEITSIQVITPSASPGAPQGLQDPQVAVFTTESGKHIDVEVFVTTGVAYEVRTEVVGERGSAMIGLGVGLVRKSAPGRWGGTITPGFRERFGQAYDTEVQRWVDAVVSGVNVDGPGAWDGYASTAVCEAGVKSLQSGRPEPVELDERRA</sequence>
<comment type="catalytic activity">
    <reaction evidence="4">
        <text>myo-inositol + NAD(+) = scyllo-inosose + NADH + H(+)</text>
        <dbReference type="Rhea" id="RHEA:16949"/>
        <dbReference type="ChEBI" id="CHEBI:15378"/>
        <dbReference type="ChEBI" id="CHEBI:17268"/>
        <dbReference type="ChEBI" id="CHEBI:17811"/>
        <dbReference type="ChEBI" id="CHEBI:57540"/>
        <dbReference type="ChEBI" id="CHEBI:57945"/>
        <dbReference type="EC" id="1.1.1.18"/>
    </reaction>
</comment>
<accession>A0A378TME2</accession>
<evidence type="ECO:0000313" key="7">
    <source>
        <dbReference type="EMBL" id="STZ61367.1"/>
    </source>
</evidence>
<evidence type="ECO:0000313" key="8">
    <source>
        <dbReference type="Proteomes" id="UP000254978"/>
    </source>
</evidence>
<feature type="domain" description="Gfo/Idh/MocA-like oxidoreductase N-terminal" evidence="5">
    <location>
        <begin position="4"/>
        <end position="124"/>
    </location>
</feature>
<dbReference type="GO" id="GO:0019310">
    <property type="term" value="P:inositol catabolic process"/>
    <property type="evidence" value="ECO:0007669"/>
    <property type="project" value="UniProtKB-UniRule"/>
</dbReference>
<dbReference type="Proteomes" id="UP000254978">
    <property type="component" value="Unassembled WGS sequence"/>
</dbReference>
<dbReference type="InterPro" id="IPR036291">
    <property type="entry name" value="NAD(P)-bd_dom_sf"/>
</dbReference>
<organism evidence="7 8">
    <name type="scientific">Mycolicibacterium tokaiense</name>
    <dbReference type="NCBI Taxonomy" id="39695"/>
    <lineage>
        <taxon>Bacteria</taxon>
        <taxon>Bacillati</taxon>
        <taxon>Actinomycetota</taxon>
        <taxon>Actinomycetes</taxon>
        <taxon>Mycobacteriales</taxon>
        <taxon>Mycobacteriaceae</taxon>
        <taxon>Mycolicibacterium</taxon>
    </lineage>
</organism>
<dbReference type="PANTHER" id="PTHR43593:SF1">
    <property type="entry name" value="INOSITOL 2-DEHYDROGENASE"/>
    <property type="match status" value="1"/>
</dbReference>
<dbReference type="AlphaFoldDB" id="A0A378TME2"/>
<keyword evidence="2 4" id="KW-0560">Oxidoreductase</keyword>
<dbReference type="Pfam" id="PF02894">
    <property type="entry name" value="GFO_IDH_MocA_C"/>
    <property type="match status" value="1"/>
</dbReference>
<keyword evidence="3 4" id="KW-0520">NAD</keyword>
<evidence type="ECO:0000256" key="4">
    <source>
        <dbReference type="HAMAP-Rule" id="MF_01671"/>
    </source>
</evidence>
<comment type="subunit">
    <text evidence="4">Homotetramer.</text>
</comment>
<dbReference type="SUPFAM" id="SSF55347">
    <property type="entry name" value="Glyceraldehyde-3-phosphate dehydrogenase-like, C-terminal domain"/>
    <property type="match status" value="1"/>
</dbReference>
<comment type="function">
    <text evidence="4">Involved in the oxidation of myo-inositol (MI) to 2-keto-myo-inositol (2KMI or 2-inosose).</text>
</comment>
<dbReference type="HAMAP" id="MF_01671">
    <property type="entry name" value="IolG"/>
    <property type="match status" value="1"/>
</dbReference>
<dbReference type="InterPro" id="IPR004104">
    <property type="entry name" value="Gfo/Idh/MocA-like_OxRdtase_C"/>
</dbReference>
<evidence type="ECO:0000256" key="2">
    <source>
        <dbReference type="ARBA" id="ARBA00023002"/>
    </source>
</evidence>
<dbReference type="GO" id="GO:0050112">
    <property type="term" value="F:inositol 2-dehydrogenase (NAD+) activity"/>
    <property type="evidence" value="ECO:0007669"/>
    <property type="project" value="UniProtKB-UniRule"/>
</dbReference>
<dbReference type="InterPro" id="IPR050424">
    <property type="entry name" value="Gfo-Idh-MocA_inositol_DH"/>
</dbReference>